<organism evidence="1 2">
    <name type="scientific">Candidatus Iainarchaeum sp</name>
    <dbReference type="NCBI Taxonomy" id="3101447"/>
    <lineage>
        <taxon>Archaea</taxon>
        <taxon>Candidatus Iainarchaeota</taxon>
        <taxon>Candidatus Iainarchaeia</taxon>
        <taxon>Candidatus Iainarchaeales</taxon>
        <taxon>Candidatus Iainarchaeaceae</taxon>
        <taxon>Candidatus Iainarchaeum</taxon>
    </lineage>
</organism>
<gene>
    <name evidence="1" type="ORF">HY544_02630</name>
</gene>
<dbReference type="Proteomes" id="UP000732298">
    <property type="component" value="Unassembled WGS sequence"/>
</dbReference>
<proteinExistence type="predicted"/>
<evidence type="ECO:0000313" key="1">
    <source>
        <dbReference type="EMBL" id="MBI4210377.1"/>
    </source>
</evidence>
<name>A0A8T3YL65_9ARCH</name>
<dbReference type="EMBL" id="JACQPB010000033">
    <property type="protein sequence ID" value="MBI4210377.1"/>
    <property type="molecule type" value="Genomic_DNA"/>
</dbReference>
<comment type="caution">
    <text evidence="1">The sequence shown here is derived from an EMBL/GenBank/DDBJ whole genome shotgun (WGS) entry which is preliminary data.</text>
</comment>
<accession>A0A8T3YL65</accession>
<protein>
    <submittedName>
        <fullName evidence="1">Uncharacterized protein</fullName>
    </submittedName>
</protein>
<evidence type="ECO:0000313" key="2">
    <source>
        <dbReference type="Proteomes" id="UP000732298"/>
    </source>
</evidence>
<dbReference type="AlphaFoldDB" id="A0A8T3YL65"/>
<sequence length="145" mass="16454">MKLKTPLRKSIERGTATMLLVNEPKQNKILMEHALVQAIGGGNIRTAEKILGLIEVMKKRPLTWYERSKASVLLHSATLDTGNLEISQEKALERLKEMVNAGTKARTFNKIRQYAVRHHGPEGGKAMDERARAIWKSQIKQWKQA</sequence>
<reference evidence="1" key="1">
    <citation type="submission" date="2020-07" db="EMBL/GenBank/DDBJ databases">
        <title>Huge and variable diversity of episymbiotic CPR bacteria and DPANN archaea in groundwater ecosystems.</title>
        <authorList>
            <person name="He C.Y."/>
            <person name="Keren R."/>
            <person name="Whittaker M."/>
            <person name="Farag I.F."/>
            <person name="Doudna J."/>
            <person name="Cate J.H.D."/>
            <person name="Banfield J.F."/>
        </authorList>
    </citation>
    <scope>NUCLEOTIDE SEQUENCE</scope>
    <source>
        <strain evidence="1">NC_groundwater_1296_Ag_S-0.2um_52_80</strain>
    </source>
</reference>